<organism evidence="9 10">
    <name type="scientific">Clostridium thermosuccinogenes</name>
    <dbReference type="NCBI Taxonomy" id="84032"/>
    <lineage>
        <taxon>Bacteria</taxon>
        <taxon>Bacillati</taxon>
        <taxon>Bacillota</taxon>
        <taxon>Clostridia</taxon>
        <taxon>Eubacteriales</taxon>
        <taxon>Clostridiaceae</taxon>
        <taxon>Clostridium</taxon>
    </lineage>
</organism>
<evidence type="ECO:0000256" key="2">
    <source>
        <dbReference type="ARBA" id="ARBA00022448"/>
    </source>
</evidence>
<evidence type="ECO:0000256" key="1">
    <source>
        <dbReference type="ARBA" id="ARBA00004651"/>
    </source>
</evidence>
<dbReference type="GO" id="GO:0005886">
    <property type="term" value="C:plasma membrane"/>
    <property type="evidence" value="ECO:0007669"/>
    <property type="project" value="UniProtKB-SubCell"/>
</dbReference>
<keyword evidence="4 7" id="KW-0812">Transmembrane</keyword>
<dbReference type="Proteomes" id="UP000236151">
    <property type="component" value="Unassembled WGS sequence"/>
</dbReference>
<feature type="transmembrane region" description="Helical" evidence="7">
    <location>
        <begin position="69"/>
        <end position="93"/>
    </location>
</feature>
<feature type="transmembrane region" description="Helical" evidence="7">
    <location>
        <begin position="183"/>
        <end position="205"/>
    </location>
</feature>
<proteinExistence type="inferred from homology"/>
<evidence type="ECO:0000256" key="4">
    <source>
        <dbReference type="ARBA" id="ARBA00022692"/>
    </source>
</evidence>
<feature type="transmembrane region" description="Helical" evidence="7">
    <location>
        <begin position="105"/>
        <end position="126"/>
    </location>
</feature>
<name>A0A2K2FD42_9CLOT</name>
<dbReference type="Pfam" id="PF00528">
    <property type="entry name" value="BPD_transp_1"/>
    <property type="match status" value="1"/>
</dbReference>
<evidence type="ECO:0000256" key="3">
    <source>
        <dbReference type="ARBA" id="ARBA00022475"/>
    </source>
</evidence>
<feature type="transmembrane region" description="Helical" evidence="7">
    <location>
        <begin position="240"/>
        <end position="261"/>
    </location>
</feature>
<evidence type="ECO:0000256" key="5">
    <source>
        <dbReference type="ARBA" id="ARBA00022989"/>
    </source>
</evidence>
<dbReference type="SUPFAM" id="SSF161098">
    <property type="entry name" value="MetI-like"/>
    <property type="match status" value="1"/>
</dbReference>
<dbReference type="AlphaFoldDB" id="A0A2K2FD42"/>
<keyword evidence="2 7" id="KW-0813">Transport</keyword>
<sequence>MRGISLLLRFIKYSFVVFILLISLGPFVWVLISSFKTNAEILSSNIGLPKQLRMSNYLNAFKLAPLAQFYVNSAIVATFGTLLNITILSMSAYVIARFDFKSKKILVPIFSLALLIPGAALLQPLYLTTTALGLYDKLIGLIIVYAGFGLPTSLYILTSYFLTIPKELEESSYLDGAGFVKTFASIVLPVSKPGIVTSAVLQFLLCWSEFQFALTLTTGNKSRTLPLALYYFKSQFGSNYGVMFAATVIVIIPSIIVFALLQRQVISGLTAGAVKG</sequence>
<evidence type="ECO:0000313" key="9">
    <source>
        <dbReference type="EMBL" id="PNT98492.1"/>
    </source>
</evidence>
<dbReference type="CDD" id="cd06261">
    <property type="entry name" value="TM_PBP2"/>
    <property type="match status" value="1"/>
</dbReference>
<protein>
    <submittedName>
        <fullName evidence="9">Sugar ABC transporter permease</fullName>
    </submittedName>
</protein>
<dbReference type="InterPro" id="IPR035906">
    <property type="entry name" value="MetI-like_sf"/>
</dbReference>
<keyword evidence="3" id="KW-1003">Cell membrane</keyword>
<dbReference type="KEGG" id="cthd:CDO33_11955"/>
<evidence type="ECO:0000256" key="6">
    <source>
        <dbReference type="ARBA" id="ARBA00023136"/>
    </source>
</evidence>
<evidence type="ECO:0000259" key="8">
    <source>
        <dbReference type="PROSITE" id="PS50928"/>
    </source>
</evidence>
<accession>A0A2K2FD42</accession>
<feature type="transmembrane region" description="Helical" evidence="7">
    <location>
        <begin position="12"/>
        <end position="32"/>
    </location>
</feature>
<dbReference type="PROSITE" id="PS50928">
    <property type="entry name" value="ABC_TM1"/>
    <property type="match status" value="1"/>
</dbReference>
<dbReference type="RefSeq" id="WP_103081814.1">
    <property type="nucleotide sequence ID" value="NZ_CP021850.1"/>
</dbReference>
<dbReference type="OrthoDB" id="42677at2"/>
<dbReference type="InterPro" id="IPR000515">
    <property type="entry name" value="MetI-like"/>
</dbReference>
<comment type="subcellular location">
    <subcellularLocation>
        <location evidence="1 7">Cell membrane</location>
        <topology evidence="1 7">Multi-pass membrane protein</topology>
    </subcellularLocation>
</comment>
<dbReference type="PANTHER" id="PTHR43744">
    <property type="entry name" value="ABC TRANSPORTER PERMEASE PROTEIN MG189-RELATED-RELATED"/>
    <property type="match status" value="1"/>
</dbReference>
<dbReference type="PANTHER" id="PTHR43744:SF8">
    <property type="entry name" value="SN-GLYCEROL-3-PHOSPHATE TRANSPORT SYSTEM PERMEASE PROTEIN UGPE"/>
    <property type="match status" value="1"/>
</dbReference>
<evidence type="ECO:0000313" key="10">
    <source>
        <dbReference type="Proteomes" id="UP000236151"/>
    </source>
</evidence>
<dbReference type="Gene3D" id="1.10.3720.10">
    <property type="entry name" value="MetI-like"/>
    <property type="match status" value="1"/>
</dbReference>
<dbReference type="EMBL" id="NIOJ01000027">
    <property type="protein sequence ID" value="PNT98492.1"/>
    <property type="molecule type" value="Genomic_DNA"/>
</dbReference>
<gene>
    <name evidence="9" type="ORF">CDQ84_11120</name>
</gene>
<comment type="caution">
    <text evidence="9">The sequence shown here is derived from an EMBL/GenBank/DDBJ whole genome shotgun (WGS) entry which is preliminary data.</text>
</comment>
<keyword evidence="5 7" id="KW-1133">Transmembrane helix</keyword>
<keyword evidence="10" id="KW-1185">Reference proteome</keyword>
<keyword evidence="6 7" id="KW-0472">Membrane</keyword>
<comment type="similarity">
    <text evidence="7">Belongs to the binding-protein-dependent transport system permease family.</text>
</comment>
<dbReference type="GO" id="GO:0055085">
    <property type="term" value="P:transmembrane transport"/>
    <property type="evidence" value="ECO:0007669"/>
    <property type="project" value="InterPro"/>
</dbReference>
<reference evidence="9 10" key="1">
    <citation type="submission" date="2017-06" db="EMBL/GenBank/DDBJ databases">
        <title>Investigating the central metabolism of Clostridium thermosuccinogenes.</title>
        <authorList>
            <person name="Koendjbiharie J.G."/>
            <person name="van Kranenburg R."/>
        </authorList>
    </citation>
    <scope>NUCLEOTIDE SEQUENCE [LARGE SCALE GENOMIC DNA]</scope>
    <source>
        <strain evidence="9 10">DSM 5806</strain>
    </source>
</reference>
<feature type="transmembrane region" description="Helical" evidence="7">
    <location>
        <begin position="138"/>
        <end position="162"/>
    </location>
</feature>
<feature type="domain" description="ABC transmembrane type-1" evidence="8">
    <location>
        <begin position="70"/>
        <end position="261"/>
    </location>
</feature>
<evidence type="ECO:0000256" key="7">
    <source>
        <dbReference type="RuleBase" id="RU363032"/>
    </source>
</evidence>